<evidence type="ECO:0000313" key="9">
    <source>
        <dbReference type="EMBL" id="MCP1336397.1"/>
    </source>
</evidence>
<proteinExistence type="inferred from homology"/>
<protein>
    <recommendedName>
        <fullName evidence="6">Ribosomal RNA small subunit methyltransferase I</fullName>
        <ecNumber evidence="6">2.1.1.198</ecNumber>
    </recommendedName>
    <alternativeName>
        <fullName evidence="6">16S rRNA 2'-O-ribose C1402 methyltransferase</fullName>
    </alternativeName>
    <alternativeName>
        <fullName evidence="6">rRNA (cytidine-2'-O-)-methyltransferase RsmI</fullName>
    </alternativeName>
</protein>
<dbReference type="FunFam" id="3.30.950.10:FF:000002">
    <property type="entry name" value="Ribosomal RNA small subunit methyltransferase I"/>
    <property type="match status" value="1"/>
</dbReference>
<keyword evidence="3 6" id="KW-0489">Methyltransferase</keyword>
<keyword evidence="1 6" id="KW-0963">Cytoplasm</keyword>
<dbReference type="FunFam" id="3.40.1010.10:FF:000007">
    <property type="entry name" value="Ribosomal RNA small subunit methyltransferase I"/>
    <property type="match status" value="1"/>
</dbReference>
<dbReference type="Gene3D" id="3.30.950.10">
    <property type="entry name" value="Methyltransferase, Cobalt-precorrin-4 Transmethylase, Domain 2"/>
    <property type="match status" value="1"/>
</dbReference>
<feature type="domain" description="Tetrapyrrole methylase" evidence="7">
    <location>
        <begin position="11"/>
        <end position="210"/>
    </location>
</feature>
<dbReference type="InterPro" id="IPR035996">
    <property type="entry name" value="4pyrrol_Methylase_sf"/>
</dbReference>
<dbReference type="GO" id="GO:0005737">
    <property type="term" value="C:cytoplasm"/>
    <property type="evidence" value="ECO:0007669"/>
    <property type="project" value="UniProtKB-SubCell"/>
</dbReference>
<dbReference type="InterPro" id="IPR014777">
    <property type="entry name" value="4pyrrole_Mease_sub1"/>
</dbReference>
<comment type="catalytic activity">
    <reaction evidence="6">
        <text>cytidine(1402) in 16S rRNA + S-adenosyl-L-methionine = 2'-O-methylcytidine(1402) in 16S rRNA + S-adenosyl-L-homocysteine + H(+)</text>
        <dbReference type="Rhea" id="RHEA:42924"/>
        <dbReference type="Rhea" id="RHEA-COMP:10285"/>
        <dbReference type="Rhea" id="RHEA-COMP:10286"/>
        <dbReference type="ChEBI" id="CHEBI:15378"/>
        <dbReference type="ChEBI" id="CHEBI:57856"/>
        <dbReference type="ChEBI" id="CHEBI:59789"/>
        <dbReference type="ChEBI" id="CHEBI:74495"/>
        <dbReference type="ChEBI" id="CHEBI:82748"/>
        <dbReference type="EC" id="2.1.1.198"/>
    </reaction>
</comment>
<keyword evidence="10" id="KW-1185">Reference proteome</keyword>
<dbReference type="SUPFAM" id="SSF53790">
    <property type="entry name" value="Tetrapyrrole methylase"/>
    <property type="match status" value="1"/>
</dbReference>
<evidence type="ECO:0000256" key="3">
    <source>
        <dbReference type="ARBA" id="ARBA00022603"/>
    </source>
</evidence>
<dbReference type="InterPro" id="IPR018063">
    <property type="entry name" value="SAM_MeTrfase_RsmI_CS"/>
</dbReference>
<dbReference type="InterPro" id="IPR000878">
    <property type="entry name" value="4pyrrol_Mease"/>
</dbReference>
<dbReference type="InterPro" id="IPR008189">
    <property type="entry name" value="rRNA_ssu_MeTfrase_I"/>
</dbReference>
<dbReference type="GO" id="GO:0070677">
    <property type="term" value="F:rRNA (cytosine-2'-O-)-methyltransferase activity"/>
    <property type="evidence" value="ECO:0007669"/>
    <property type="project" value="UniProtKB-UniRule"/>
</dbReference>
<evidence type="ECO:0000256" key="2">
    <source>
        <dbReference type="ARBA" id="ARBA00022552"/>
    </source>
</evidence>
<dbReference type="Pfam" id="PF23016">
    <property type="entry name" value="RsmI_C"/>
    <property type="match status" value="1"/>
</dbReference>
<comment type="caution">
    <text evidence="9">The sequence shown here is derived from an EMBL/GenBank/DDBJ whole genome shotgun (WGS) entry which is preliminary data.</text>
</comment>
<keyword evidence="2 6" id="KW-0698">rRNA processing</keyword>
<dbReference type="NCBIfam" id="TIGR00096">
    <property type="entry name" value="16S rRNA (cytidine(1402)-2'-O)-methyltransferase"/>
    <property type="match status" value="1"/>
</dbReference>
<evidence type="ECO:0000256" key="6">
    <source>
        <dbReference type="HAMAP-Rule" id="MF_01877"/>
    </source>
</evidence>
<comment type="function">
    <text evidence="6">Catalyzes the 2'-O-methylation of the ribose of cytidine 1402 (C1402) in 16S rRNA.</text>
</comment>
<feature type="domain" description="RsmI HTH" evidence="8">
    <location>
        <begin position="235"/>
        <end position="279"/>
    </location>
</feature>
<accession>A0A9J6PB59</accession>
<dbReference type="Proteomes" id="UP001055804">
    <property type="component" value="Unassembled WGS sequence"/>
</dbReference>
<dbReference type="PIRSF" id="PIRSF005917">
    <property type="entry name" value="MTase_YraL"/>
    <property type="match status" value="1"/>
</dbReference>
<evidence type="ECO:0000256" key="4">
    <source>
        <dbReference type="ARBA" id="ARBA00022679"/>
    </source>
</evidence>
<keyword evidence="5 6" id="KW-0949">S-adenosyl-L-methionine</keyword>
<evidence type="ECO:0000256" key="1">
    <source>
        <dbReference type="ARBA" id="ARBA00022490"/>
    </source>
</evidence>
<dbReference type="InterPro" id="IPR014776">
    <property type="entry name" value="4pyrrole_Mease_sub2"/>
</dbReference>
<name>A0A9J6PB59_9PROT</name>
<evidence type="ECO:0000256" key="5">
    <source>
        <dbReference type="ARBA" id="ARBA00022691"/>
    </source>
</evidence>
<gene>
    <name evidence="6 9" type="primary">rsmI</name>
    <name evidence="9" type="ORF">NJQ99_08270</name>
</gene>
<dbReference type="EC" id="2.1.1.198" evidence="6"/>
<sequence>MWRRTPLDAGLHVVATPIGNLRDVSLRALDTLASAAVIACEDTRMTGRLLAAYGIRTTLTPYHDHNAAAARPKLLARLAAGEAVALVSDAGTPLVSDPGYKLVRAVLEAGHRVIPVPGASALLAGLVSAGLPTDRVTFAGFLPAKAGARERALRDLAGHQATLVFYESGPRLAASLAAMAGVLGDREAAVARELTKLHEEVRRGTLADLAAHYAEAGPPKGEIVVVVGPPGETEAPDAESLDARLAELVPNLGVKGAARQIAAETGMPMRDLYARALALPR</sequence>
<evidence type="ECO:0000259" key="8">
    <source>
        <dbReference type="Pfam" id="PF23016"/>
    </source>
</evidence>
<comment type="subcellular location">
    <subcellularLocation>
        <location evidence="6">Cytoplasm</location>
    </subcellularLocation>
</comment>
<dbReference type="PROSITE" id="PS01296">
    <property type="entry name" value="RSMI"/>
    <property type="match status" value="1"/>
</dbReference>
<dbReference type="AlphaFoldDB" id="A0A9J6PB59"/>
<evidence type="ECO:0000259" key="7">
    <source>
        <dbReference type="Pfam" id="PF00590"/>
    </source>
</evidence>
<dbReference type="Gene3D" id="3.40.1010.10">
    <property type="entry name" value="Cobalt-precorrin-4 Transmethylase, Domain 1"/>
    <property type="match status" value="1"/>
</dbReference>
<organism evidence="9 10">
    <name type="scientific">Futiania mangrovi</name>
    <dbReference type="NCBI Taxonomy" id="2959716"/>
    <lineage>
        <taxon>Bacteria</taxon>
        <taxon>Pseudomonadati</taxon>
        <taxon>Pseudomonadota</taxon>
        <taxon>Alphaproteobacteria</taxon>
        <taxon>Futianiales</taxon>
        <taxon>Futianiaceae</taxon>
        <taxon>Futiania</taxon>
    </lineage>
</organism>
<reference evidence="9" key="1">
    <citation type="submission" date="2022-06" db="EMBL/GenBank/DDBJ databases">
        <title>Isolation and Genomics of Futiania mangrovii gen. nov., sp. nov., a Rare and Metabolically-versatile member in the Class Alphaproteobacteria.</title>
        <authorList>
            <person name="Liu L."/>
            <person name="Huang W.-C."/>
            <person name="Pan J."/>
            <person name="Li J."/>
            <person name="Huang Y."/>
            <person name="Du H."/>
            <person name="Liu Y."/>
            <person name="Li M."/>
        </authorList>
    </citation>
    <scope>NUCLEOTIDE SEQUENCE</scope>
    <source>
        <strain evidence="9">FT118</strain>
    </source>
</reference>
<dbReference type="EMBL" id="JAMZFT010000002">
    <property type="protein sequence ID" value="MCP1336397.1"/>
    <property type="molecule type" value="Genomic_DNA"/>
</dbReference>
<dbReference type="CDD" id="cd11648">
    <property type="entry name" value="RsmI"/>
    <property type="match status" value="1"/>
</dbReference>
<comment type="similarity">
    <text evidence="6">Belongs to the methyltransferase superfamily. RsmI family.</text>
</comment>
<dbReference type="Pfam" id="PF00590">
    <property type="entry name" value="TP_methylase"/>
    <property type="match status" value="1"/>
</dbReference>
<keyword evidence="4 6" id="KW-0808">Transferase</keyword>
<evidence type="ECO:0000313" key="10">
    <source>
        <dbReference type="Proteomes" id="UP001055804"/>
    </source>
</evidence>
<dbReference type="PANTHER" id="PTHR46111:SF1">
    <property type="entry name" value="RIBOSOMAL RNA SMALL SUBUNIT METHYLTRANSFERASE I"/>
    <property type="match status" value="1"/>
</dbReference>
<dbReference type="InterPro" id="IPR053910">
    <property type="entry name" value="RsmI_HTH"/>
</dbReference>
<dbReference type="PANTHER" id="PTHR46111">
    <property type="entry name" value="RIBOSOMAL RNA SMALL SUBUNIT METHYLTRANSFERASE I"/>
    <property type="match status" value="1"/>
</dbReference>
<dbReference type="HAMAP" id="MF_01877">
    <property type="entry name" value="16SrRNA_methyltr_I"/>
    <property type="match status" value="1"/>
</dbReference>